<evidence type="ECO:0000259" key="2">
    <source>
        <dbReference type="PROSITE" id="PS51746"/>
    </source>
</evidence>
<dbReference type="InterPro" id="IPR001932">
    <property type="entry name" value="PPM-type_phosphatase-like_dom"/>
</dbReference>
<organism evidence="3 4">
    <name type="scientific">Roseospira visakhapatnamensis</name>
    <dbReference type="NCBI Taxonomy" id="390880"/>
    <lineage>
        <taxon>Bacteria</taxon>
        <taxon>Pseudomonadati</taxon>
        <taxon>Pseudomonadota</taxon>
        <taxon>Alphaproteobacteria</taxon>
        <taxon>Rhodospirillales</taxon>
        <taxon>Rhodospirillaceae</taxon>
        <taxon>Roseospira</taxon>
    </lineage>
</organism>
<feature type="region of interest" description="Disordered" evidence="1">
    <location>
        <begin position="1"/>
        <end position="33"/>
    </location>
</feature>
<dbReference type="Pfam" id="PF13672">
    <property type="entry name" value="PP2C_2"/>
    <property type="match status" value="1"/>
</dbReference>
<gene>
    <name evidence="3" type="ORF">GGD89_002498</name>
</gene>
<protein>
    <submittedName>
        <fullName evidence="3">Serine/threonine protein phosphatase PrpC</fullName>
    </submittedName>
</protein>
<evidence type="ECO:0000313" key="3">
    <source>
        <dbReference type="EMBL" id="MBB4266862.1"/>
    </source>
</evidence>
<dbReference type="SUPFAM" id="SSF81606">
    <property type="entry name" value="PP2C-like"/>
    <property type="match status" value="1"/>
</dbReference>
<comment type="caution">
    <text evidence="3">The sequence shown here is derived from an EMBL/GenBank/DDBJ whole genome shotgun (WGS) entry which is preliminary data.</text>
</comment>
<name>A0A7W6REK2_9PROT</name>
<dbReference type="AlphaFoldDB" id="A0A7W6REK2"/>
<evidence type="ECO:0000313" key="4">
    <source>
        <dbReference type="Proteomes" id="UP000554286"/>
    </source>
</evidence>
<sequence length="291" mass="29573">MTANDDQQDGPVRGDQDRAPEGTPGRIGGGVGLGLPVTSAALTDVGLMRAENQDAVLDRSDAGLWAVADGMGGHAEGALASRSVVRGLATVADDPPGTPRDVLQACGQALGASHRQLLARAARAGGLRPPGSTVVALLLRDRHALCLWAGDSRAYRLRDEGLECLTRDHTVVQDMIDAGVLSPAAAAAHPARHALTRAVGAVDDLVLEQTRHPVRPGDLFLLCSDGVCGVLSDGALASVLRAGLASGDDDGARVRAIVEAVRRAVLDAGAPDNLSVVAILTGVSADGVAAS</sequence>
<dbReference type="InterPro" id="IPR036457">
    <property type="entry name" value="PPM-type-like_dom_sf"/>
</dbReference>
<dbReference type="SMART" id="SM00331">
    <property type="entry name" value="PP2C_SIG"/>
    <property type="match status" value="1"/>
</dbReference>
<dbReference type="Gene3D" id="3.60.40.10">
    <property type="entry name" value="PPM-type phosphatase domain"/>
    <property type="match status" value="1"/>
</dbReference>
<keyword evidence="4" id="KW-1185">Reference proteome</keyword>
<accession>A0A7W6REK2</accession>
<dbReference type="SMART" id="SM00332">
    <property type="entry name" value="PP2Cc"/>
    <property type="match status" value="1"/>
</dbReference>
<dbReference type="CDD" id="cd00143">
    <property type="entry name" value="PP2Cc"/>
    <property type="match status" value="1"/>
</dbReference>
<feature type="domain" description="PPM-type phosphatase" evidence="2">
    <location>
        <begin position="38"/>
        <end position="281"/>
    </location>
</feature>
<dbReference type="Proteomes" id="UP000554286">
    <property type="component" value="Unassembled WGS sequence"/>
</dbReference>
<evidence type="ECO:0000256" key="1">
    <source>
        <dbReference type="SAM" id="MobiDB-lite"/>
    </source>
</evidence>
<proteinExistence type="predicted"/>
<dbReference type="RefSeq" id="WP_184045689.1">
    <property type="nucleotide sequence ID" value="NZ_JACIGK010000018.1"/>
</dbReference>
<reference evidence="3 4" key="1">
    <citation type="submission" date="2020-08" db="EMBL/GenBank/DDBJ databases">
        <title>Genome sequencing of Purple Non-Sulfur Bacteria from various extreme environments.</title>
        <authorList>
            <person name="Mayer M."/>
        </authorList>
    </citation>
    <scope>NUCLEOTIDE SEQUENCE [LARGE SCALE GENOMIC DNA]</scope>
    <source>
        <strain evidence="3 4">JA131</strain>
    </source>
</reference>
<dbReference type="PROSITE" id="PS51746">
    <property type="entry name" value="PPM_2"/>
    <property type="match status" value="1"/>
</dbReference>
<dbReference type="EMBL" id="JACIGK010000018">
    <property type="protein sequence ID" value="MBB4266862.1"/>
    <property type="molecule type" value="Genomic_DNA"/>
</dbReference>